<accession>X1IPI6</accession>
<sequence length="172" mass="17566">MSRLMVGVSGVRGIVGETLTAEVAEQFGLAFATMLGPGKTIALGRDTRTSGEMIRDAVVAGLTAGGIDVIDLGVVSTPGVALMIKRLPADGGVVVTASHNPLPYNGIKFMTPDGVNFPAPAAAQLKRIWESGAYAPAARAGTVTANDTTHATHVEAACGIVDVPAIAARRFK</sequence>
<protein>
    <recommendedName>
        <fullName evidence="7">Alpha-D-phosphohexomutase alpha/beta/alpha domain-containing protein</fullName>
    </recommendedName>
</protein>
<dbReference type="InterPro" id="IPR005844">
    <property type="entry name" value="A-D-PHexomutase_a/b/a-I"/>
</dbReference>
<dbReference type="PANTHER" id="PTHR42946:SF1">
    <property type="entry name" value="PHOSPHOGLUCOMUTASE (ALPHA-D-GLUCOSE-1,6-BISPHOSPHATE-DEPENDENT)"/>
    <property type="match status" value="1"/>
</dbReference>
<dbReference type="InterPro" id="IPR050060">
    <property type="entry name" value="Phosphoglucosamine_mutase"/>
</dbReference>
<keyword evidence="5" id="KW-0460">Magnesium</keyword>
<comment type="cofactor">
    <cofactor evidence="1">
        <name>Mg(2+)</name>
        <dbReference type="ChEBI" id="CHEBI:18420"/>
    </cofactor>
</comment>
<dbReference type="PROSITE" id="PS00710">
    <property type="entry name" value="PGM_PMM"/>
    <property type="match status" value="1"/>
</dbReference>
<dbReference type="InterPro" id="IPR016055">
    <property type="entry name" value="A-D-PHexomutase_a/b/a-I/II/III"/>
</dbReference>
<dbReference type="GO" id="GO:0004615">
    <property type="term" value="F:phosphomannomutase activity"/>
    <property type="evidence" value="ECO:0007669"/>
    <property type="project" value="TreeGrafter"/>
</dbReference>
<reference evidence="8" key="1">
    <citation type="journal article" date="2014" name="Front. Microbiol.">
        <title>High frequency of phylogenetically diverse reductive dehalogenase-homologous genes in deep subseafloor sedimentary metagenomes.</title>
        <authorList>
            <person name="Kawai M."/>
            <person name="Futagami T."/>
            <person name="Toyoda A."/>
            <person name="Takaki Y."/>
            <person name="Nishi S."/>
            <person name="Hori S."/>
            <person name="Arai W."/>
            <person name="Tsubouchi T."/>
            <person name="Morono Y."/>
            <person name="Uchiyama I."/>
            <person name="Ito T."/>
            <person name="Fujiyama A."/>
            <person name="Inagaki F."/>
            <person name="Takami H."/>
        </authorList>
    </citation>
    <scope>NUCLEOTIDE SEQUENCE</scope>
    <source>
        <strain evidence="8">Expedition CK06-06</strain>
    </source>
</reference>
<feature type="domain" description="Alpha-D-phosphohexomutase alpha/beta/alpha" evidence="7">
    <location>
        <begin position="5"/>
        <end position="131"/>
    </location>
</feature>
<comment type="similarity">
    <text evidence="2">Belongs to the phosphohexose mutase family.</text>
</comment>
<dbReference type="GO" id="GO:0006048">
    <property type="term" value="P:UDP-N-acetylglucosamine biosynthetic process"/>
    <property type="evidence" value="ECO:0007669"/>
    <property type="project" value="TreeGrafter"/>
</dbReference>
<gene>
    <name evidence="8" type="ORF">S03H2_46968</name>
</gene>
<evidence type="ECO:0000256" key="4">
    <source>
        <dbReference type="ARBA" id="ARBA00022723"/>
    </source>
</evidence>
<dbReference type="Gene3D" id="3.40.120.10">
    <property type="entry name" value="Alpha-D-Glucose-1,6-Bisphosphate, subunit A, domain 3"/>
    <property type="match status" value="1"/>
</dbReference>
<proteinExistence type="inferred from homology"/>
<evidence type="ECO:0000313" key="8">
    <source>
        <dbReference type="EMBL" id="GAH68014.1"/>
    </source>
</evidence>
<dbReference type="FunFam" id="3.40.120.10:FF:000001">
    <property type="entry name" value="Phosphoglucosamine mutase"/>
    <property type="match status" value="1"/>
</dbReference>
<dbReference type="GO" id="GO:0005829">
    <property type="term" value="C:cytosol"/>
    <property type="evidence" value="ECO:0007669"/>
    <property type="project" value="TreeGrafter"/>
</dbReference>
<evidence type="ECO:0000256" key="6">
    <source>
        <dbReference type="ARBA" id="ARBA00023235"/>
    </source>
</evidence>
<dbReference type="GO" id="GO:0005975">
    <property type="term" value="P:carbohydrate metabolic process"/>
    <property type="evidence" value="ECO:0007669"/>
    <property type="project" value="InterPro"/>
</dbReference>
<feature type="non-terminal residue" evidence="8">
    <location>
        <position position="172"/>
    </location>
</feature>
<keyword evidence="3" id="KW-0597">Phosphoprotein</keyword>
<dbReference type="GO" id="GO:0009252">
    <property type="term" value="P:peptidoglycan biosynthetic process"/>
    <property type="evidence" value="ECO:0007669"/>
    <property type="project" value="TreeGrafter"/>
</dbReference>
<comment type="caution">
    <text evidence="8">The sequence shown here is derived from an EMBL/GenBank/DDBJ whole genome shotgun (WGS) entry which is preliminary data.</text>
</comment>
<dbReference type="InterPro" id="IPR016066">
    <property type="entry name" value="A-D-PHexomutase_CS"/>
</dbReference>
<evidence type="ECO:0000256" key="5">
    <source>
        <dbReference type="ARBA" id="ARBA00022842"/>
    </source>
</evidence>
<dbReference type="AlphaFoldDB" id="X1IPI6"/>
<evidence type="ECO:0000256" key="3">
    <source>
        <dbReference type="ARBA" id="ARBA00022553"/>
    </source>
</evidence>
<evidence type="ECO:0000256" key="2">
    <source>
        <dbReference type="ARBA" id="ARBA00010231"/>
    </source>
</evidence>
<evidence type="ECO:0000259" key="7">
    <source>
        <dbReference type="Pfam" id="PF02878"/>
    </source>
</evidence>
<dbReference type="SUPFAM" id="SSF53738">
    <property type="entry name" value="Phosphoglucomutase, first 3 domains"/>
    <property type="match status" value="1"/>
</dbReference>
<keyword evidence="4" id="KW-0479">Metal-binding</keyword>
<organism evidence="8">
    <name type="scientific">marine sediment metagenome</name>
    <dbReference type="NCBI Taxonomy" id="412755"/>
    <lineage>
        <taxon>unclassified sequences</taxon>
        <taxon>metagenomes</taxon>
        <taxon>ecological metagenomes</taxon>
    </lineage>
</organism>
<dbReference type="EMBL" id="BARU01029532">
    <property type="protein sequence ID" value="GAH68014.1"/>
    <property type="molecule type" value="Genomic_DNA"/>
</dbReference>
<dbReference type="GO" id="GO:0000287">
    <property type="term" value="F:magnesium ion binding"/>
    <property type="evidence" value="ECO:0007669"/>
    <property type="project" value="InterPro"/>
</dbReference>
<evidence type="ECO:0000256" key="1">
    <source>
        <dbReference type="ARBA" id="ARBA00001946"/>
    </source>
</evidence>
<dbReference type="PANTHER" id="PTHR42946">
    <property type="entry name" value="PHOSPHOHEXOSE MUTASE"/>
    <property type="match status" value="1"/>
</dbReference>
<name>X1IPI6_9ZZZZ</name>
<keyword evidence="6" id="KW-0413">Isomerase</keyword>
<dbReference type="GO" id="GO:0008966">
    <property type="term" value="F:phosphoglucosamine mutase activity"/>
    <property type="evidence" value="ECO:0007669"/>
    <property type="project" value="TreeGrafter"/>
</dbReference>
<dbReference type="Pfam" id="PF02878">
    <property type="entry name" value="PGM_PMM_I"/>
    <property type="match status" value="1"/>
</dbReference>